<dbReference type="GeneID" id="80908247"/>
<dbReference type="Proteomes" id="UP001140513">
    <property type="component" value="Unassembled WGS sequence"/>
</dbReference>
<dbReference type="InterPro" id="IPR013783">
    <property type="entry name" value="Ig-like_fold"/>
</dbReference>
<dbReference type="AlphaFoldDB" id="A0A9W9CDU6"/>
<organism evidence="4 5">
    <name type="scientific">Didymosphaeria variabile</name>
    <dbReference type="NCBI Taxonomy" id="1932322"/>
    <lineage>
        <taxon>Eukaryota</taxon>
        <taxon>Fungi</taxon>
        <taxon>Dikarya</taxon>
        <taxon>Ascomycota</taxon>
        <taxon>Pezizomycotina</taxon>
        <taxon>Dothideomycetes</taxon>
        <taxon>Pleosporomycetidae</taxon>
        <taxon>Pleosporales</taxon>
        <taxon>Massarineae</taxon>
        <taxon>Didymosphaeriaceae</taxon>
        <taxon>Didymosphaeria</taxon>
    </lineage>
</organism>
<feature type="region of interest" description="Disordered" evidence="1">
    <location>
        <begin position="390"/>
        <end position="421"/>
    </location>
</feature>
<comment type="caution">
    <text evidence="4">The sequence shown here is derived from an EMBL/GenBank/DDBJ whole genome shotgun (WGS) entry which is preliminary data.</text>
</comment>
<feature type="signal peptide" evidence="2">
    <location>
        <begin position="1"/>
        <end position="19"/>
    </location>
</feature>
<evidence type="ECO:0000259" key="3">
    <source>
        <dbReference type="PROSITE" id="PS50835"/>
    </source>
</evidence>
<name>A0A9W9CDU6_9PLEO</name>
<sequence>MTRLTSVSSLLALAVGALAATPIPNISPLSVVGAFGSCSVDSTDFNSGGTITVDEWNIKVPKNLLVQFPTIWTPFRKLCEAGVGGYEVTIFGNVIGSQPTAAQIIVSGGFDVRSGVGYIDSIDVADGSFKLRGLGTKLRLNDPSGVFGKASDLAPFFPVDDENPSIQAFSGFPMCFPRSANDEKCPSSNRPAGSTNFAASDPLSMVPFLVGDFITYTAIPKGGELLVFEASATNVQVTTSASNTVPNYIFIEDAIIGVTDPDANVEVADTRFIGYLSSCSGASVQVYAIEVDPCTGDESLRQVGSATPRAGDVRCKWEARVAASTPYTREYVIKTNNPVVETKDGLQAGQYVTPVTEWIQPEINVPGAEPPPNRFSDMRGLVQGDFFEGEQFGPLSPFPGPSPPAPSKTCSPNDPSGPVAAPTATIAPFTADQRSGATVQLIVQNNNTDISNSALNFNWTQIEPSTGASATIQNPAAQTATFVAPKLTTATNLKFECAVSLKSNSSIVSKAQVTVRVSATAADIVILDTYTWESRQSGTIGVTCHSNVANGDNKVMTLALNNNATRLAMTRVGDVGSGRWSYSARSTKQPTNVQCYSDLGGKSALLAAPTKRKRAFARMSGELVE</sequence>
<feature type="chain" id="PRO_5040841152" description="Ig-like domain-containing protein" evidence="2">
    <location>
        <begin position="20"/>
        <end position="625"/>
    </location>
</feature>
<gene>
    <name evidence="4" type="ORF">N0V89_004717</name>
</gene>
<dbReference type="OrthoDB" id="2129641at2759"/>
<proteinExistence type="predicted"/>
<evidence type="ECO:0000313" key="4">
    <source>
        <dbReference type="EMBL" id="KAJ4356681.1"/>
    </source>
</evidence>
<evidence type="ECO:0000256" key="1">
    <source>
        <dbReference type="SAM" id="MobiDB-lite"/>
    </source>
</evidence>
<evidence type="ECO:0000256" key="2">
    <source>
        <dbReference type="SAM" id="SignalP"/>
    </source>
</evidence>
<keyword evidence="5" id="KW-1185">Reference proteome</keyword>
<dbReference type="RefSeq" id="XP_056073807.1">
    <property type="nucleotide sequence ID" value="XM_056213499.1"/>
</dbReference>
<feature type="domain" description="Ig-like" evidence="3">
    <location>
        <begin position="422"/>
        <end position="514"/>
    </location>
</feature>
<dbReference type="PROSITE" id="PS50835">
    <property type="entry name" value="IG_LIKE"/>
    <property type="match status" value="1"/>
</dbReference>
<protein>
    <recommendedName>
        <fullName evidence="3">Ig-like domain-containing protein</fullName>
    </recommendedName>
</protein>
<reference evidence="4" key="1">
    <citation type="submission" date="2022-10" db="EMBL/GenBank/DDBJ databases">
        <title>Tapping the CABI collections for fungal endophytes: first genome assemblies for Collariella, Neodidymelliopsis, Ascochyta clinopodiicola, Didymella pomorum, Didymosphaeria variabile, Neocosmospora piperis and Neocucurbitaria cava.</title>
        <authorList>
            <person name="Hill R."/>
        </authorList>
    </citation>
    <scope>NUCLEOTIDE SEQUENCE</scope>
    <source>
        <strain evidence="4">IMI 356815</strain>
    </source>
</reference>
<feature type="compositionally biased region" description="Pro residues" evidence="1">
    <location>
        <begin position="396"/>
        <end position="406"/>
    </location>
</feature>
<dbReference type="Gene3D" id="2.60.40.10">
    <property type="entry name" value="Immunoglobulins"/>
    <property type="match status" value="1"/>
</dbReference>
<evidence type="ECO:0000313" key="5">
    <source>
        <dbReference type="Proteomes" id="UP001140513"/>
    </source>
</evidence>
<dbReference type="EMBL" id="JAPEUX010000003">
    <property type="protein sequence ID" value="KAJ4356681.1"/>
    <property type="molecule type" value="Genomic_DNA"/>
</dbReference>
<dbReference type="InterPro" id="IPR007110">
    <property type="entry name" value="Ig-like_dom"/>
</dbReference>
<keyword evidence="2" id="KW-0732">Signal</keyword>
<accession>A0A9W9CDU6</accession>